<keyword evidence="6 9" id="KW-1133">Transmembrane helix</keyword>
<feature type="compositionally biased region" description="Low complexity" evidence="8">
    <location>
        <begin position="631"/>
        <end position="657"/>
    </location>
</feature>
<gene>
    <name evidence="11" type="ORF">BLNAU_2441</name>
</gene>
<protein>
    <submittedName>
        <fullName evidence="11">ABC transporter D family member 2</fullName>
    </submittedName>
</protein>
<evidence type="ECO:0000256" key="3">
    <source>
        <dbReference type="ARBA" id="ARBA00022692"/>
    </source>
</evidence>
<feature type="compositionally biased region" description="Basic and acidic residues" evidence="8">
    <location>
        <begin position="588"/>
        <end position="602"/>
    </location>
</feature>
<dbReference type="EMBL" id="JARBJD010000010">
    <property type="protein sequence ID" value="KAK2962608.1"/>
    <property type="molecule type" value="Genomic_DNA"/>
</dbReference>
<feature type="transmembrane region" description="Helical" evidence="9">
    <location>
        <begin position="116"/>
        <end position="140"/>
    </location>
</feature>
<keyword evidence="3 9" id="KW-0812">Transmembrane</keyword>
<evidence type="ECO:0000256" key="4">
    <source>
        <dbReference type="ARBA" id="ARBA00022741"/>
    </source>
</evidence>
<dbReference type="Gene3D" id="1.20.1560.10">
    <property type="entry name" value="ABC transporter type 1, transmembrane domain"/>
    <property type="match status" value="1"/>
</dbReference>
<proteinExistence type="inferred from homology"/>
<feature type="region of interest" description="Disordered" evidence="8">
    <location>
        <begin position="587"/>
        <end position="674"/>
    </location>
</feature>
<evidence type="ECO:0000256" key="8">
    <source>
        <dbReference type="SAM" id="MobiDB-lite"/>
    </source>
</evidence>
<dbReference type="SUPFAM" id="SSF52540">
    <property type="entry name" value="P-loop containing nucleoside triphosphate hydrolases"/>
    <property type="match status" value="1"/>
</dbReference>
<evidence type="ECO:0000256" key="7">
    <source>
        <dbReference type="ARBA" id="ARBA00023136"/>
    </source>
</evidence>
<dbReference type="SUPFAM" id="SSF90123">
    <property type="entry name" value="ABC transporter transmembrane region"/>
    <property type="match status" value="1"/>
</dbReference>
<dbReference type="Gene3D" id="3.40.50.300">
    <property type="entry name" value="P-loop containing nucleotide triphosphate hydrolases"/>
    <property type="match status" value="2"/>
</dbReference>
<dbReference type="InterPro" id="IPR003593">
    <property type="entry name" value="AAA+_ATPase"/>
</dbReference>
<comment type="similarity">
    <text evidence="1">Belongs to the ABC transporter superfamily. ABCD family. Peroxisomal fatty acyl CoA transporter (TC 3.A.1.203) subfamily.</text>
</comment>
<dbReference type="InterPro" id="IPR036640">
    <property type="entry name" value="ABC1_TM_sf"/>
</dbReference>
<feature type="region of interest" description="Disordered" evidence="8">
    <location>
        <begin position="521"/>
        <end position="550"/>
    </location>
</feature>
<evidence type="ECO:0000313" key="11">
    <source>
        <dbReference type="EMBL" id="KAK2962608.1"/>
    </source>
</evidence>
<evidence type="ECO:0000256" key="6">
    <source>
        <dbReference type="ARBA" id="ARBA00022989"/>
    </source>
</evidence>
<dbReference type="InterPro" id="IPR017871">
    <property type="entry name" value="ABC_transporter-like_CS"/>
</dbReference>
<keyword evidence="5" id="KW-0067">ATP-binding</keyword>
<evidence type="ECO:0000256" key="2">
    <source>
        <dbReference type="ARBA" id="ARBA00022448"/>
    </source>
</evidence>
<sequence>MTRTLDLLPSDVDSSLELNSRYYGTNSNEPLDEEYFREQQAKQQTHVEPKMRFWKRFFRILRMAHPSPRFFSFRGSLLLPLIIAALVGLYTLVLNENGLIRGNFSKAIGDLNPGELGYALFHGILYSILCPGISCLMYFVQALIFNTTRYSLVHILHDMYLDESLAFYKLNYFYPSSVTADQRITQDASRWAECWAEVVSKSIDTPIQIIYYNVQAIIKMGWVGPIGVLAFYVVVIFIVQFLIRPLIRMMFYQSTLEGKFRRTHVKLLDDADAIALMGTRLQEKELLTRAFQPVFYNSIKVSLWNFAVRILSLVGSNVSYVIAYTILAWYAFKTDYFKQAETPGALAQLISDSIFLLRTLADNYANILKMFNKYSEMAAYTNRVGHFTELCEEMRKDYISKVSTNLSSDEAVEGDQAAEEAQPIVEDQSNAEEHEQEADSEPNKLLSVSVDGLSVYSPTLFTPFISLLSTTLFSENPAEQHRLLIVGPNGIGKSTLFRTLAGIWPFAAGRIGVKVNKLAGSSASRDSLTKRETEDQTPPDAPPIALNSHPDIMFVPQQPHLPFVSLAALLSYPNDPSPELIQVIQSHQTKDSSLPRRHDRNAPHQLSNDQAEPGTGMTPLLPNQSPNIQTASSPLLSPASSPSEPIPSDIPSDIPRPFANLGESDQPQDIPPEPLQLDIPSIFSLLRLPHILSHKPPPDFDWSSILSPGEQQLICFARVLIQRPKLAFLDEATSALSPEMEIVVYDSLRRANIAFHSIAHRQQVMNYHTHKLALKGEGQWDLTSITENSHQL</sequence>
<evidence type="ECO:0000256" key="9">
    <source>
        <dbReference type="SAM" id="Phobius"/>
    </source>
</evidence>
<reference evidence="11 12" key="1">
    <citation type="journal article" date="2022" name="bioRxiv">
        <title>Genomics of Preaxostyla Flagellates Illuminates Evolutionary Transitions and the Path Towards Mitochondrial Loss.</title>
        <authorList>
            <person name="Novak L.V.F."/>
            <person name="Treitli S.C."/>
            <person name="Pyrih J."/>
            <person name="Halakuc P."/>
            <person name="Pipaliya S.V."/>
            <person name="Vacek V."/>
            <person name="Brzon O."/>
            <person name="Soukal P."/>
            <person name="Eme L."/>
            <person name="Dacks J.B."/>
            <person name="Karnkowska A."/>
            <person name="Elias M."/>
            <person name="Hampl V."/>
        </authorList>
    </citation>
    <scope>NUCLEOTIDE SEQUENCE [LARGE SCALE GENOMIC DNA]</scope>
    <source>
        <strain evidence="11">NAU3</strain>
        <tissue evidence="11">Gut</tissue>
    </source>
</reference>
<keyword evidence="4" id="KW-0547">Nucleotide-binding</keyword>
<evidence type="ECO:0000259" key="10">
    <source>
        <dbReference type="PROSITE" id="PS50929"/>
    </source>
</evidence>
<comment type="caution">
    <text evidence="11">The sequence shown here is derived from an EMBL/GenBank/DDBJ whole genome shotgun (WGS) entry which is preliminary data.</text>
</comment>
<dbReference type="PANTHER" id="PTHR11384">
    <property type="entry name" value="ATP-BINDING CASSETTE, SUB-FAMILY D MEMBER"/>
    <property type="match status" value="1"/>
</dbReference>
<name>A0ABQ9YFQ8_9EUKA</name>
<dbReference type="PANTHER" id="PTHR11384:SF59">
    <property type="entry name" value="LYSOSOMAL COBALAMIN TRANSPORTER ABCD4"/>
    <property type="match status" value="1"/>
</dbReference>
<dbReference type="InterPro" id="IPR011527">
    <property type="entry name" value="ABC1_TM_dom"/>
</dbReference>
<dbReference type="InterPro" id="IPR003439">
    <property type="entry name" value="ABC_transporter-like_ATP-bd"/>
</dbReference>
<feature type="domain" description="ABC transmembrane type-1" evidence="10">
    <location>
        <begin position="76"/>
        <end position="351"/>
    </location>
</feature>
<dbReference type="PROSITE" id="PS50929">
    <property type="entry name" value="ABC_TM1F"/>
    <property type="match status" value="1"/>
</dbReference>
<organism evidence="11 12">
    <name type="scientific">Blattamonas nauphoetae</name>
    <dbReference type="NCBI Taxonomy" id="2049346"/>
    <lineage>
        <taxon>Eukaryota</taxon>
        <taxon>Metamonada</taxon>
        <taxon>Preaxostyla</taxon>
        <taxon>Oxymonadida</taxon>
        <taxon>Blattamonas</taxon>
    </lineage>
</organism>
<dbReference type="SMART" id="SM00382">
    <property type="entry name" value="AAA"/>
    <property type="match status" value="1"/>
</dbReference>
<feature type="transmembrane region" description="Helical" evidence="9">
    <location>
        <begin position="222"/>
        <end position="243"/>
    </location>
</feature>
<accession>A0ABQ9YFQ8</accession>
<keyword evidence="2" id="KW-0813">Transport</keyword>
<dbReference type="Proteomes" id="UP001281761">
    <property type="component" value="Unassembled WGS sequence"/>
</dbReference>
<dbReference type="PROSITE" id="PS00211">
    <property type="entry name" value="ABC_TRANSPORTER_1"/>
    <property type="match status" value="1"/>
</dbReference>
<dbReference type="InterPro" id="IPR027417">
    <property type="entry name" value="P-loop_NTPase"/>
</dbReference>
<dbReference type="Pfam" id="PF06472">
    <property type="entry name" value="ABC_membrane_2"/>
    <property type="match status" value="1"/>
</dbReference>
<dbReference type="Pfam" id="PF00005">
    <property type="entry name" value="ABC_tran"/>
    <property type="match status" value="1"/>
</dbReference>
<evidence type="ECO:0000256" key="5">
    <source>
        <dbReference type="ARBA" id="ARBA00022840"/>
    </source>
</evidence>
<evidence type="ECO:0000256" key="1">
    <source>
        <dbReference type="ARBA" id="ARBA00008575"/>
    </source>
</evidence>
<keyword evidence="7 9" id="KW-0472">Membrane</keyword>
<feature type="transmembrane region" description="Helical" evidence="9">
    <location>
        <begin position="77"/>
        <end position="95"/>
    </location>
</feature>
<dbReference type="InterPro" id="IPR050835">
    <property type="entry name" value="ABC_transporter_sub-D"/>
</dbReference>
<keyword evidence="12" id="KW-1185">Reference proteome</keyword>
<evidence type="ECO:0000313" key="12">
    <source>
        <dbReference type="Proteomes" id="UP001281761"/>
    </source>
</evidence>
<feature type="compositionally biased region" description="Polar residues" evidence="8">
    <location>
        <begin position="621"/>
        <end position="630"/>
    </location>
</feature>